<evidence type="ECO:0000256" key="1">
    <source>
        <dbReference type="SAM" id="Coils"/>
    </source>
</evidence>
<feature type="coiled-coil region" evidence="1">
    <location>
        <begin position="56"/>
        <end position="111"/>
    </location>
</feature>
<reference evidence="2 3" key="1">
    <citation type="journal article" date="2018" name="Nat. Ecol. Evol.">
        <title>Shark genomes provide insights into elasmobranch evolution and the origin of vertebrates.</title>
        <authorList>
            <person name="Hara Y"/>
            <person name="Yamaguchi K"/>
            <person name="Onimaru K"/>
            <person name="Kadota M"/>
            <person name="Koyanagi M"/>
            <person name="Keeley SD"/>
            <person name="Tatsumi K"/>
            <person name="Tanaka K"/>
            <person name="Motone F"/>
            <person name="Kageyama Y"/>
            <person name="Nozu R"/>
            <person name="Adachi N"/>
            <person name="Nishimura O"/>
            <person name="Nakagawa R"/>
            <person name="Tanegashima C"/>
            <person name="Kiyatake I"/>
            <person name="Matsumoto R"/>
            <person name="Murakumo K"/>
            <person name="Nishida K"/>
            <person name="Terakita A"/>
            <person name="Kuratani S"/>
            <person name="Sato K"/>
            <person name="Hyodo S Kuraku.S."/>
        </authorList>
    </citation>
    <scope>NUCLEOTIDE SEQUENCE [LARGE SCALE GENOMIC DNA]</scope>
</reference>
<dbReference type="PANTHER" id="PTHR15434:SF2">
    <property type="entry name" value="HEAT SHOCK FACTOR 2-BINDING PROTEIN"/>
    <property type="match status" value="1"/>
</dbReference>
<dbReference type="InterPro" id="IPR011989">
    <property type="entry name" value="ARM-like"/>
</dbReference>
<dbReference type="Gene3D" id="1.25.10.10">
    <property type="entry name" value="Leucine-rich Repeat Variant"/>
    <property type="match status" value="1"/>
</dbReference>
<keyword evidence="3" id="KW-1185">Reference proteome</keyword>
<name>A0A401T4R7_CHIPU</name>
<dbReference type="OrthoDB" id="10065854at2759"/>
<proteinExistence type="predicted"/>
<evidence type="ECO:0000313" key="2">
    <source>
        <dbReference type="EMBL" id="GCC37622.1"/>
    </source>
</evidence>
<dbReference type="GO" id="GO:0005829">
    <property type="term" value="C:cytosol"/>
    <property type="evidence" value="ECO:0007669"/>
    <property type="project" value="TreeGrafter"/>
</dbReference>
<keyword evidence="1" id="KW-0175">Coiled coil</keyword>
<protein>
    <recommendedName>
        <fullName evidence="4">Heat shock factor 2-binding protein</fullName>
    </recommendedName>
</protein>
<comment type="caution">
    <text evidence="2">The sequence shown here is derived from an EMBL/GenBank/DDBJ whole genome shotgun (WGS) entry which is preliminary data.</text>
</comment>
<gene>
    <name evidence="2" type="ORF">chiPu_0016126</name>
</gene>
<dbReference type="STRING" id="137246.A0A401T4R7"/>
<sequence length="334" mass="37651">MRRLAAAPGNTKAVGKDEFVKIRKRDLERLTTETMQIKDFLPKILNGEFLESFYQLEVAEAALEKKEQENEQLRLDCDHFKAKLQTAQADCQKEREEKLASRLELNEARQQLLQQAEYCTEMGAAVCTLLWSVSSNEESVKFILGGSKAEKFFNIVGQTIESFVKSLDGSIKEQQNLDSDENQFVLALAGIVTNVAAVASGREFLVNSSQILLETLLQLLAEMKAGLCTKLKVLILMCLYNVSINLKGLQYISESPGFIPLLSWLLEDPDAEVCLHVLRLIQSVILEPEVFSRVATQIHESLSEQRILELSSSRNPDLRNIASELLEDMKMLHM</sequence>
<accession>A0A401T4R7</accession>
<dbReference type="EMBL" id="BEZZ01001029">
    <property type="protein sequence ID" value="GCC37622.1"/>
    <property type="molecule type" value="Genomic_DNA"/>
</dbReference>
<evidence type="ECO:0008006" key="4">
    <source>
        <dbReference type="Google" id="ProtNLM"/>
    </source>
</evidence>
<organism evidence="2 3">
    <name type="scientific">Chiloscyllium punctatum</name>
    <name type="common">Brownbanded bambooshark</name>
    <name type="synonym">Hemiscyllium punctatum</name>
    <dbReference type="NCBI Taxonomy" id="137246"/>
    <lineage>
        <taxon>Eukaryota</taxon>
        <taxon>Metazoa</taxon>
        <taxon>Chordata</taxon>
        <taxon>Craniata</taxon>
        <taxon>Vertebrata</taxon>
        <taxon>Chondrichthyes</taxon>
        <taxon>Elasmobranchii</taxon>
        <taxon>Galeomorphii</taxon>
        <taxon>Galeoidea</taxon>
        <taxon>Orectolobiformes</taxon>
        <taxon>Hemiscylliidae</taxon>
        <taxon>Chiloscyllium</taxon>
    </lineage>
</organism>
<dbReference type="OMA" id="CTEMGAT"/>
<dbReference type="Proteomes" id="UP000287033">
    <property type="component" value="Unassembled WGS sequence"/>
</dbReference>
<dbReference type="PANTHER" id="PTHR15434">
    <property type="entry name" value="HEAT SHOCK FACTOR 2-BINDING PROTEIN"/>
    <property type="match status" value="1"/>
</dbReference>
<dbReference type="InterPro" id="IPR039584">
    <property type="entry name" value="HSF2BP"/>
</dbReference>
<dbReference type="SUPFAM" id="SSF48371">
    <property type="entry name" value="ARM repeat"/>
    <property type="match status" value="1"/>
</dbReference>
<dbReference type="AlphaFoldDB" id="A0A401T4R7"/>
<dbReference type="InterPro" id="IPR016024">
    <property type="entry name" value="ARM-type_fold"/>
</dbReference>
<evidence type="ECO:0000313" key="3">
    <source>
        <dbReference type="Proteomes" id="UP000287033"/>
    </source>
</evidence>